<feature type="chain" id="PRO_5017717902" evidence="1">
    <location>
        <begin position="27"/>
        <end position="486"/>
    </location>
</feature>
<dbReference type="InterPro" id="IPR011990">
    <property type="entry name" value="TPR-like_helical_dom_sf"/>
</dbReference>
<dbReference type="SUPFAM" id="SSF48452">
    <property type="entry name" value="TPR-like"/>
    <property type="match status" value="1"/>
</dbReference>
<dbReference type="Proteomes" id="UP000256779">
    <property type="component" value="Unassembled WGS sequence"/>
</dbReference>
<protein>
    <submittedName>
        <fullName evidence="2">SusD-like starch-binding protein associating with outer membrane</fullName>
    </submittedName>
</protein>
<dbReference type="PROSITE" id="PS51257">
    <property type="entry name" value="PROKAR_LIPOPROTEIN"/>
    <property type="match status" value="1"/>
</dbReference>
<dbReference type="AlphaFoldDB" id="A0A3D9KZ19"/>
<gene>
    <name evidence="2" type="ORF">C7460_12655</name>
</gene>
<evidence type="ECO:0000313" key="2">
    <source>
        <dbReference type="EMBL" id="RED93216.1"/>
    </source>
</evidence>
<dbReference type="Pfam" id="PF12771">
    <property type="entry name" value="SusD-like_2"/>
    <property type="match status" value="1"/>
</dbReference>
<accession>A0A3D9KZ19</accession>
<dbReference type="EMBL" id="QREG01000026">
    <property type="protein sequence ID" value="RED93216.1"/>
    <property type="molecule type" value="Genomic_DNA"/>
</dbReference>
<name>A0A3D9KZ19_MARFU</name>
<sequence>MKFNSKLLLHSLVLSLCVLVSCNDFEELNTDPTRLTDINAASLLTQVIYDAGTRSRSYGGIGNYIGQYWTNASLIDQRHRYDFRGSDSEVVYDRIYATLYDIADLKERAIAEGLDDYLGAAITMEVYLTTYLTDVFGPVPYTEAIQGDELNFTPTFDDQELIYRTNLQRLDEAYDLMATQPGGNFIRGGDAFYFGDNLKWRKLINSLKLRMYMRMLKVDPTVEQEIAKLINDGELLTSSDETCAIVYDGRFGLESTRAEGTEGSGALGKTFADKLHETLDPRRPHFARIGVDVNGDPVNMDDEDNPIWQGVPSGESPDIIRNFEGLAAPYTGMNGVRAPSVLFSYSEVAFYIAEAILKGYVDGDAAAHYEAGIRASCEWWGVEEQEIVDHLAKPEVQLSTDAERALEQVYTEQYINLYYQGYDGWLHFRRVGYPEFSVGSAMLVDGIMQRMVYPPLLKAVNNSNYSEAVKMLDKGDHLLSKGWWSN</sequence>
<organism evidence="2 3">
    <name type="scientific">Marinoscillum furvescens DSM 4134</name>
    <dbReference type="NCBI Taxonomy" id="1122208"/>
    <lineage>
        <taxon>Bacteria</taxon>
        <taxon>Pseudomonadati</taxon>
        <taxon>Bacteroidota</taxon>
        <taxon>Cytophagia</taxon>
        <taxon>Cytophagales</taxon>
        <taxon>Reichenbachiellaceae</taxon>
        <taxon>Marinoscillum</taxon>
    </lineage>
</organism>
<reference evidence="2 3" key="1">
    <citation type="submission" date="2018-07" db="EMBL/GenBank/DDBJ databases">
        <title>Genomic Encyclopedia of Type Strains, Phase IV (KMG-IV): sequencing the most valuable type-strain genomes for metagenomic binning, comparative biology and taxonomic classification.</title>
        <authorList>
            <person name="Goeker M."/>
        </authorList>
    </citation>
    <scope>NUCLEOTIDE SEQUENCE [LARGE SCALE GENOMIC DNA]</scope>
    <source>
        <strain evidence="2 3">DSM 4134</strain>
    </source>
</reference>
<proteinExistence type="predicted"/>
<evidence type="ECO:0000256" key="1">
    <source>
        <dbReference type="SAM" id="SignalP"/>
    </source>
</evidence>
<feature type="signal peptide" evidence="1">
    <location>
        <begin position="1"/>
        <end position="26"/>
    </location>
</feature>
<comment type="caution">
    <text evidence="2">The sequence shown here is derived from an EMBL/GenBank/DDBJ whole genome shotgun (WGS) entry which is preliminary data.</text>
</comment>
<dbReference type="Gene3D" id="1.25.40.390">
    <property type="match status" value="1"/>
</dbReference>
<keyword evidence="1" id="KW-0732">Signal</keyword>
<keyword evidence="3" id="KW-1185">Reference proteome</keyword>
<dbReference type="InterPro" id="IPR041662">
    <property type="entry name" value="SusD-like_2"/>
</dbReference>
<evidence type="ECO:0000313" key="3">
    <source>
        <dbReference type="Proteomes" id="UP000256779"/>
    </source>
</evidence>